<evidence type="ECO:0000256" key="7">
    <source>
        <dbReference type="ARBA" id="ARBA00022741"/>
    </source>
</evidence>
<dbReference type="PANTHER" id="PTHR33540">
    <property type="entry name" value="TRNA THREONYLCARBAMOYLADENOSINE BIOSYNTHESIS PROTEIN TSAE"/>
    <property type="match status" value="1"/>
</dbReference>
<dbReference type="PANTHER" id="PTHR33540:SF2">
    <property type="entry name" value="TRNA THREONYLCARBAMOYLADENOSINE BIOSYNTHESIS PROTEIN TSAE"/>
    <property type="match status" value="1"/>
</dbReference>
<evidence type="ECO:0000256" key="5">
    <source>
        <dbReference type="ARBA" id="ARBA00022694"/>
    </source>
</evidence>
<dbReference type="GO" id="GO:0002949">
    <property type="term" value="P:tRNA threonylcarbamoyladenosine modification"/>
    <property type="evidence" value="ECO:0007669"/>
    <property type="project" value="InterPro"/>
</dbReference>
<gene>
    <name evidence="11" type="ORF">A3J64_00645</name>
</gene>
<keyword evidence="6" id="KW-0479">Metal-binding</keyword>
<evidence type="ECO:0000313" key="12">
    <source>
        <dbReference type="Proteomes" id="UP000177061"/>
    </source>
</evidence>
<dbReference type="Gene3D" id="3.40.50.300">
    <property type="entry name" value="P-loop containing nucleotide triphosphate hydrolases"/>
    <property type="match status" value="1"/>
</dbReference>
<protein>
    <recommendedName>
        <fullName evidence="3">tRNA threonylcarbamoyladenosine biosynthesis protein TsaE</fullName>
    </recommendedName>
    <alternativeName>
        <fullName evidence="10">t(6)A37 threonylcarbamoyladenosine biosynthesis protein TsaE</fullName>
    </alternativeName>
</protein>
<evidence type="ECO:0000256" key="4">
    <source>
        <dbReference type="ARBA" id="ARBA00022490"/>
    </source>
</evidence>
<evidence type="ECO:0000313" key="11">
    <source>
        <dbReference type="EMBL" id="OGZ37487.1"/>
    </source>
</evidence>
<accession>A0A1G2FI26</accession>
<dbReference type="GO" id="GO:0005737">
    <property type="term" value="C:cytoplasm"/>
    <property type="evidence" value="ECO:0007669"/>
    <property type="project" value="UniProtKB-SubCell"/>
</dbReference>
<keyword evidence="4" id="KW-0963">Cytoplasm</keyword>
<dbReference type="EMBL" id="MHNB01000007">
    <property type="protein sequence ID" value="OGZ37487.1"/>
    <property type="molecule type" value="Genomic_DNA"/>
</dbReference>
<comment type="similarity">
    <text evidence="2">Belongs to the TsaE family.</text>
</comment>
<dbReference type="Pfam" id="PF02367">
    <property type="entry name" value="TsaE"/>
    <property type="match status" value="1"/>
</dbReference>
<dbReference type="AlphaFoldDB" id="A0A1G2FI26"/>
<dbReference type="NCBIfam" id="TIGR00150">
    <property type="entry name" value="T6A_YjeE"/>
    <property type="match status" value="1"/>
</dbReference>
<name>A0A1G2FI26_9BACT</name>
<reference evidence="11 12" key="1">
    <citation type="journal article" date="2016" name="Nat. Commun.">
        <title>Thousands of microbial genomes shed light on interconnected biogeochemical processes in an aquifer system.</title>
        <authorList>
            <person name="Anantharaman K."/>
            <person name="Brown C.T."/>
            <person name="Hug L.A."/>
            <person name="Sharon I."/>
            <person name="Castelle C.J."/>
            <person name="Probst A.J."/>
            <person name="Thomas B.C."/>
            <person name="Singh A."/>
            <person name="Wilkins M.J."/>
            <person name="Karaoz U."/>
            <person name="Brodie E.L."/>
            <person name="Williams K.H."/>
            <person name="Hubbard S.S."/>
            <person name="Banfield J.F."/>
        </authorList>
    </citation>
    <scope>NUCLEOTIDE SEQUENCE [LARGE SCALE GENOMIC DNA]</scope>
</reference>
<organism evidence="11 12">
    <name type="scientific">Candidatus Portnoybacteria bacterium RIFCSPHIGHO2_12_FULL_38_9</name>
    <dbReference type="NCBI Taxonomy" id="1801997"/>
    <lineage>
        <taxon>Bacteria</taxon>
        <taxon>Candidatus Portnoyibacteriota</taxon>
    </lineage>
</organism>
<evidence type="ECO:0000256" key="9">
    <source>
        <dbReference type="ARBA" id="ARBA00022842"/>
    </source>
</evidence>
<dbReference type="Proteomes" id="UP000177061">
    <property type="component" value="Unassembled WGS sequence"/>
</dbReference>
<keyword evidence="8" id="KW-0067">ATP-binding</keyword>
<comment type="caution">
    <text evidence="11">The sequence shown here is derived from an EMBL/GenBank/DDBJ whole genome shotgun (WGS) entry which is preliminary data.</text>
</comment>
<dbReference type="InterPro" id="IPR027417">
    <property type="entry name" value="P-loop_NTPase"/>
</dbReference>
<dbReference type="STRING" id="1801997.A3J64_00645"/>
<dbReference type="GO" id="GO:0016740">
    <property type="term" value="F:transferase activity"/>
    <property type="evidence" value="ECO:0007669"/>
    <property type="project" value="UniProtKB-KW"/>
</dbReference>
<comment type="subcellular location">
    <subcellularLocation>
        <location evidence="1">Cytoplasm</location>
    </subcellularLocation>
</comment>
<keyword evidence="11" id="KW-0808">Transferase</keyword>
<keyword evidence="9" id="KW-0460">Magnesium</keyword>
<sequence length="199" mass="22538">MNSEQRTANNLEIITERAEETKKLGRILAKELLKGNSKRKKAVVIGLEGELGSGKTAFVQGMAKGFGIKQRITSPTFVIMKRYGVHFLGQDKKSLPKGRSPVFFYHLDCYRITEPKDLLDLDFKEIINNSQNIVAIEWAERVRKILPENSLWIKFEHLTEEKRRLIIPRPDLLGASLLKNLGARLLNAVKRSDPGTASL</sequence>
<evidence type="ECO:0000256" key="3">
    <source>
        <dbReference type="ARBA" id="ARBA00019010"/>
    </source>
</evidence>
<keyword evidence="5" id="KW-0819">tRNA processing</keyword>
<evidence type="ECO:0000256" key="8">
    <source>
        <dbReference type="ARBA" id="ARBA00022840"/>
    </source>
</evidence>
<keyword evidence="7" id="KW-0547">Nucleotide-binding</keyword>
<evidence type="ECO:0000256" key="1">
    <source>
        <dbReference type="ARBA" id="ARBA00004496"/>
    </source>
</evidence>
<evidence type="ECO:0000256" key="2">
    <source>
        <dbReference type="ARBA" id="ARBA00007599"/>
    </source>
</evidence>
<dbReference type="GO" id="GO:0046872">
    <property type="term" value="F:metal ion binding"/>
    <property type="evidence" value="ECO:0007669"/>
    <property type="project" value="UniProtKB-KW"/>
</dbReference>
<evidence type="ECO:0000256" key="10">
    <source>
        <dbReference type="ARBA" id="ARBA00032441"/>
    </source>
</evidence>
<proteinExistence type="inferred from homology"/>
<dbReference type="SUPFAM" id="SSF52540">
    <property type="entry name" value="P-loop containing nucleoside triphosphate hydrolases"/>
    <property type="match status" value="1"/>
</dbReference>
<dbReference type="GO" id="GO:0005524">
    <property type="term" value="F:ATP binding"/>
    <property type="evidence" value="ECO:0007669"/>
    <property type="project" value="UniProtKB-KW"/>
</dbReference>
<evidence type="ECO:0000256" key="6">
    <source>
        <dbReference type="ARBA" id="ARBA00022723"/>
    </source>
</evidence>
<dbReference type="InterPro" id="IPR003442">
    <property type="entry name" value="T6A_TsaE"/>
</dbReference>